<proteinExistence type="predicted"/>
<dbReference type="InterPro" id="IPR052709">
    <property type="entry name" value="Transposase-MT_Hybrid"/>
</dbReference>
<dbReference type="Gene3D" id="3.30.420.10">
    <property type="entry name" value="Ribonuclease H-like superfamily/Ribonuclease H"/>
    <property type="match status" value="1"/>
</dbReference>
<evidence type="ECO:0000313" key="1">
    <source>
        <dbReference type="EMBL" id="GFS09668.1"/>
    </source>
</evidence>
<dbReference type="Proteomes" id="UP000762676">
    <property type="component" value="Unassembled WGS sequence"/>
</dbReference>
<gene>
    <name evidence="1" type="ORF">ElyMa_003042500</name>
</gene>
<dbReference type="PANTHER" id="PTHR46060:SF1">
    <property type="entry name" value="MARINER MOS1 TRANSPOSASE-LIKE PROTEIN"/>
    <property type="match status" value="1"/>
</dbReference>
<protein>
    <submittedName>
        <fullName evidence="1">Mariner transposase</fullName>
    </submittedName>
</protein>
<dbReference type="GO" id="GO:0003676">
    <property type="term" value="F:nucleic acid binding"/>
    <property type="evidence" value="ECO:0007669"/>
    <property type="project" value="InterPro"/>
</dbReference>
<reference evidence="1 2" key="1">
    <citation type="journal article" date="2021" name="Elife">
        <title>Chloroplast acquisition without the gene transfer in kleptoplastic sea slugs, Plakobranchus ocellatus.</title>
        <authorList>
            <person name="Maeda T."/>
            <person name="Takahashi S."/>
            <person name="Yoshida T."/>
            <person name="Shimamura S."/>
            <person name="Takaki Y."/>
            <person name="Nagai Y."/>
            <person name="Toyoda A."/>
            <person name="Suzuki Y."/>
            <person name="Arimoto A."/>
            <person name="Ishii H."/>
            <person name="Satoh N."/>
            <person name="Nishiyama T."/>
            <person name="Hasebe M."/>
            <person name="Maruyama T."/>
            <person name="Minagawa J."/>
            <person name="Obokata J."/>
            <person name="Shigenobu S."/>
        </authorList>
    </citation>
    <scope>NUCLEOTIDE SEQUENCE [LARGE SCALE GENOMIC DNA]</scope>
</reference>
<organism evidence="1 2">
    <name type="scientific">Elysia marginata</name>
    <dbReference type="NCBI Taxonomy" id="1093978"/>
    <lineage>
        <taxon>Eukaryota</taxon>
        <taxon>Metazoa</taxon>
        <taxon>Spiralia</taxon>
        <taxon>Lophotrochozoa</taxon>
        <taxon>Mollusca</taxon>
        <taxon>Gastropoda</taxon>
        <taxon>Heterobranchia</taxon>
        <taxon>Euthyneura</taxon>
        <taxon>Panpulmonata</taxon>
        <taxon>Sacoglossa</taxon>
        <taxon>Placobranchoidea</taxon>
        <taxon>Plakobranchidae</taxon>
        <taxon>Elysia</taxon>
    </lineage>
</organism>
<sequence length="136" mass="15660">MKYTHKTSLSPRKLKVVASARKVLLTIFSDEKGVVHTQFLEQGQTGNSERYISLLRALNLRLRRVRRDRDSILQHGNERSHTSRQTQAALRQLELTTLPHPAYSPYLAPSVVSPTKKNLKGHHYDNREEVIADVHR</sequence>
<comment type="caution">
    <text evidence="1">The sequence shown here is derived from an EMBL/GenBank/DDBJ whole genome shotgun (WGS) entry which is preliminary data.</text>
</comment>
<evidence type="ECO:0000313" key="2">
    <source>
        <dbReference type="Proteomes" id="UP000762676"/>
    </source>
</evidence>
<dbReference type="EMBL" id="BMAT01006300">
    <property type="protein sequence ID" value="GFS09668.1"/>
    <property type="molecule type" value="Genomic_DNA"/>
</dbReference>
<accession>A0AAV4IK34</accession>
<dbReference type="InterPro" id="IPR001888">
    <property type="entry name" value="Transposase_1"/>
</dbReference>
<dbReference type="InterPro" id="IPR036397">
    <property type="entry name" value="RNaseH_sf"/>
</dbReference>
<dbReference type="AlphaFoldDB" id="A0AAV4IK34"/>
<name>A0AAV4IK34_9GAST</name>
<dbReference type="Pfam" id="PF01359">
    <property type="entry name" value="Transposase_1"/>
    <property type="match status" value="1"/>
</dbReference>
<keyword evidence="2" id="KW-1185">Reference proteome</keyword>
<dbReference type="PANTHER" id="PTHR46060">
    <property type="entry name" value="MARINER MOS1 TRANSPOSASE-LIKE PROTEIN"/>
    <property type="match status" value="1"/>
</dbReference>